<keyword evidence="3" id="KW-1185">Reference proteome</keyword>
<protein>
    <submittedName>
        <fullName evidence="2">Spore coat protein SA</fullName>
        <ecNumber evidence="2">2.4.-.-</ecNumber>
    </submittedName>
</protein>
<accession>A0A518K3E4</accession>
<dbReference type="Gene3D" id="3.40.50.2000">
    <property type="entry name" value="Glycogen Phosphorylase B"/>
    <property type="match status" value="2"/>
</dbReference>
<dbReference type="PANTHER" id="PTHR12526">
    <property type="entry name" value="GLYCOSYLTRANSFERASE"/>
    <property type="match status" value="1"/>
</dbReference>
<keyword evidence="2" id="KW-0946">Virion</keyword>
<keyword evidence="2" id="KW-0328">Glycosyltransferase</keyword>
<dbReference type="EC" id="2.4.-.-" evidence="2"/>
<evidence type="ECO:0000313" key="2">
    <source>
        <dbReference type="EMBL" id="QDV72322.1"/>
    </source>
</evidence>
<keyword evidence="2" id="KW-0167">Capsid protein</keyword>
<dbReference type="GO" id="GO:0016757">
    <property type="term" value="F:glycosyltransferase activity"/>
    <property type="evidence" value="ECO:0007669"/>
    <property type="project" value="UniProtKB-KW"/>
</dbReference>
<reference evidence="2 3" key="1">
    <citation type="submission" date="2019-02" db="EMBL/GenBank/DDBJ databases">
        <title>Deep-cultivation of Planctomycetes and their phenomic and genomic characterization uncovers novel biology.</title>
        <authorList>
            <person name="Wiegand S."/>
            <person name="Jogler M."/>
            <person name="Boedeker C."/>
            <person name="Pinto D."/>
            <person name="Vollmers J."/>
            <person name="Rivas-Marin E."/>
            <person name="Kohn T."/>
            <person name="Peeters S.H."/>
            <person name="Heuer A."/>
            <person name="Rast P."/>
            <person name="Oberbeckmann S."/>
            <person name="Bunk B."/>
            <person name="Jeske O."/>
            <person name="Meyerdierks A."/>
            <person name="Storesund J.E."/>
            <person name="Kallscheuer N."/>
            <person name="Luecker S."/>
            <person name="Lage O.M."/>
            <person name="Pohl T."/>
            <person name="Merkel B.J."/>
            <person name="Hornburger P."/>
            <person name="Mueller R.-W."/>
            <person name="Bruemmer F."/>
            <person name="Labrenz M."/>
            <person name="Spormann A.M."/>
            <person name="Op den Camp H."/>
            <person name="Overmann J."/>
            <person name="Amann R."/>
            <person name="Jetten M.S.M."/>
            <person name="Mascher T."/>
            <person name="Medema M.H."/>
            <person name="Devos D.P."/>
            <person name="Kaster A.-K."/>
            <person name="Ovreas L."/>
            <person name="Rohde M."/>
            <person name="Galperin M.Y."/>
            <person name="Jogler C."/>
        </authorList>
    </citation>
    <scope>NUCLEOTIDE SEQUENCE [LARGE SCALE GENOMIC DNA]</scope>
    <source>
        <strain evidence="2 3">Spa11</strain>
    </source>
</reference>
<dbReference type="CDD" id="cd03801">
    <property type="entry name" value="GT4_PimA-like"/>
    <property type="match status" value="1"/>
</dbReference>
<keyword evidence="2" id="KW-0808">Transferase</keyword>
<dbReference type="SUPFAM" id="SSF53756">
    <property type="entry name" value="UDP-Glycosyltransferase/glycogen phosphorylase"/>
    <property type="match status" value="1"/>
</dbReference>
<dbReference type="EMBL" id="CP036349">
    <property type="protein sequence ID" value="QDV72322.1"/>
    <property type="molecule type" value="Genomic_DNA"/>
</dbReference>
<evidence type="ECO:0000259" key="1">
    <source>
        <dbReference type="Pfam" id="PF00534"/>
    </source>
</evidence>
<dbReference type="AlphaFoldDB" id="A0A518K3E4"/>
<gene>
    <name evidence="2" type="primary">cotSA_1</name>
    <name evidence="2" type="ORF">Spa11_04960</name>
</gene>
<dbReference type="KEGG" id="bmei:Spa11_04960"/>
<feature type="domain" description="Glycosyl transferase family 1" evidence="1">
    <location>
        <begin position="205"/>
        <end position="369"/>
    </location>
</feature>
<sequence length="393" mass="43665">MTTPDDKTTGVPIRTIVVQPTLASYRVAVYRELAARPQIDLRVWYGEQKAIRNATPDGFAAEFKPIRTWSLAGQEVLWHAAQIEAAIRDDADAIVLGWNARYLSLAPALRRARRAGKSVVLWGHGVSKRDNFLRRWNRNRMTRNATALLFYDDVNAQAAIDYGVPADRVFVAPNALDQTAISAAREYWLARPDELAAFQQAQGVAGRKVLLFVSRLTPENRLDLLIEAVRLLKGEHPDVLAVLVGGGAEEERVRGLIREAGVEHHFQLVGPIYDQHELAPWFLTAEAFAYPSTIGLSLLHAFGYGLPVVTNDNLTGHGPEIVAFQPDPERPEANGLAYRTEDPADFAAKLGRLLDDRSLRDHLGEGAYRTVEQKYNVRNMVDGMVAAIERGMS</sequence>
<dbReference type="RefSeq" id="WP_145106729.1">
    <property type="nucleotide sequence ID" value="NZ_CP036349.1"/>
</dbReference>
<dbReference type="InterPro" id="IPR001296">
    <property type="entry name" value="Glyco_trans_1"/>
</dbReference>
<name>A0A518K3E4_9BACT</name>
<organism evidence="2 3">
    <name type="scientific">Botrimarina mediterranea</name>
    <dbReference type="NCBI Taxonomy" id="2528022"/>
    <lineage>
        <taxon>Bacteria</taxon>
        <taxon>Pseudomonadati</taxon>
        <taxon>Planctomycetota</taxon>
        <taxon>Planctomycetia</taxon>
        <taxon>Pirellulales</taxon>
        <taxon>Lacipirellulaceae</taxon>
        <taxon>Botrimarina</taxon>
    </lineage>
</organism>
<proteinExistence type="predicted"/>
<dbReference type="Proteomes" id="UP000316426">
    <property type="component" value="Chromosome"/>
</dbReference>
<evidence type="ECO:0000313" key="3">
    <source>
        <dbReference type="Proteomes" id="UP000316426"/>
    </source>
</evidence>
<dbReference type="Pfam" id="PF00534">
    <property type="entry name" value="Glycos_transf_1"/>
    <property type="match status" value="1"/>
</dbReference>